<dbReference type="Proteomes" id="UP000515151">
    <property type="component" value="Chromosome 1"/>
</dbReference>
<evidence type="ECO:0000256" key="1">
    <source>
        <dbReference type="ARBA" id="ARBA00004141"/>
    </source>
</evidence>
<keyword evidence="12" id="KW-1185">Reference proteome</keyword>
<keyword evidence="5 6" id="KW-0472">Membrane</keyword>
<evidence type="ECO:0000256" key="4">
    <source>
        <dbReference type="ARBA" id="ARBA00022989"/>
    </source>
</evidence>
<dbReference type="InterPro" id="IPR054103">
    <property type="entry name" value="CAND6-7_N"/>
</dbReference>
<feature type="transmembrane region" description="Helical" evidence="6">
    <location>
        <begin position="311"/>
        <end position="333"/>
    </location>
</feature>
<keyword evidence="13" id="KW-0675">Receptor</keyword>
<reference evidence="13" key="4">
    <citation type="submission" date="2025-04" db="UniProtKB">
        <authorList>
            <consortium name="RefSeq"/>
        </authorList>
    </citation>
    <scope>IDENTIFICATION</scope>
    <source>
        <tissue evidence="13">Leaf</tissue>
    </source>
</reference>
<dbReference type="GO" id="GO:0016020">
    <property type="term" value="C:membrane"/>
    <property type="evidence" value="ECO:0007669"/>
    <property type="project" value="UniProtKB-SubCell"/>
</dbReference>
<dbReference type="RefSeq" id="XP_031374470.1">
    <property type="nucleotide sequence ID" value="XM_031518610.1"/>
</dbReference>
<feature type="signal peptide" evidence="7">
    <location>
        <begin position="1"/>
        <end position="23"/>
    </location>
</feature>
<comment type="subcellular location">
    <subcellularLocation>
        <location evidence="1">Membrane</location>
        <topology evidence="1">Multi-pass membrane protein</topology>
    </subcellularLocation>
</comment>
<feature type="transmembrane region" description="Helical" evidence="6">
    <location>
        <begin position="385"/>
        <end position="405"/>
    </location>
</feature>
<feature type="transmembrane region" description="Helical" evidence="6">
    <location>
        <begin position="361"/>
        <end position="379"/>
    </location>
</feature>
<evidence type="ECO:0000256" key="5">
    <source>
        <dbReference type="ARBA" id="ARBA00023136"/>
    </source>
</evidence>
<evidence type="ECO:0000313" key="10">
    <source>
        <dbReference type="EMBL" id="OWM72216.1"/>
    </source>
</evidence>
<evidence type="ECO:0000256" key="2">
    <source>
        <dbReference type="ARBA" id="ARBA00022692"/>
    </source>
</evidence>
<dbReference type="InterPro" id="IPR009637">
    <property type="entry name" value="GPR107/GPR108-like"/>
</dbReference>
<proteinExistence type="predicted"/>
<keyword evidence="2 6" id="KW-0812">Transmembrane</keyword>
<evidence type="ECO:0000259" key="9">
    <source>
        <dbReference type="Pfam" id="PF21904"/>
    </source>
</evidence>
<dbReference type="OrthoDB" id="29657at2759"/>
<feature type="transmembrane region" description="Helical" evidence="6">
    <location>
        <begin position="178"/>
        <end position="198"/>
    </location>
</feature>
<dbReference type="PANTHER" id="PTHR21229:SF22">
    <property type="entry name" value="DBJ|BAA84809.1"/>
    <property type="match status" value="1"/>
</dbReference>
<feature type="transmembrane region" description="Helical" evidence="6">
    <location>
        <begin position="205"/>
        <end position="223"/>
    </location>
</feature>
<dbReference type="Proteomes" id="UP000197138">
    <property type="component" value="Unassembled WGS sequence"/>
</dbReference>
<evidence type="ECO:0000256" key="6">
    <source>
        <dbReference type="SAM" id="Phobius"/>
    </source>
</evidence>
<dbReference type="Pfam" id="PF21904">
    <property type="entry name" value="CAND6-7_N"/>
    <property type="match status" value="1"/>
</dbReference>
<dbReference type="InterPro" id="IPR053937">
    <property type="entry name" value="GOST_TM"/>
</dbReference>
<dbReference type="AlphaFoldDB" id="A0A218WHQ6"/>
<dbReference type="EMBL" id="MTKT01004293">
    <property type="protein sequence ID" value="OWM72216.1"/>
    <property type="molecule type" value="Genomic_DNA"/>
</dbReference>
<gene>
    <name evidence="13" type="primary">LOC116189081</name>
    <name evidence="10" type="ORF">CDL15_Pgr018101</name>
</gene>
<feature type="chain" id="PRO_5044568954" evidence="7">
    <location>
        <begin position="24"/>
        <end position="441"/>
    </location>
</feature>
<reference evidence="12" key="3">
    <citation type="journal article" date="2020" name="Plant Biotechnol. J.">
        <title>The pomegranate (Punica granatum L.) draft genome dissects genetic divergence between soft- and hard-seeded cultivars.</title>
        <authorList>
            <person name="Luo X."/>
            <person name="Li H."/>
            <person name="Wu Z."/>
            <person name="Yao W."/>
            <person name="Zhao P."/>
            <person name="Cao D."/>
            <person name="Yu H."/>
            <person name="Li K."/>
            <person name="Poudel K."/>
            <person name="Zhao D."/>
            <person name="Zhang F."/>
            <person name="Xia X."/>
            <person name="Chen L."/>
            <person name="Wang Q."/>
            <person name="Jing D."/>
            <person name="Cao S."/>
        </authorList>
    </citation>
    <scope>NUCLEOTIDE SEQUENCE [LARGE SCALE GENOMIC DNA]</scope>
</reference>
<dbReference type="GeneID" id="116189081"/>
<sequence length="441" mass="50510">MASPRTVPLLYLLILVLASLAAAEIRFTEIRSDDRPIIPFDEFGFTHTGRLELNLSHITLSPAFPDSELGKVGFFLCTRDSWLHVLQQLEDEEISCVLQSDLVKHVFSFDKLQGDKSSINTVYSQNDADQYTLVFANCLQKPQPLKVSMDVRSAMYNLDGKSGTRDYLSAGRTILPRVYFLFFLIYFALAGLWIYVLYKKRLTVFKIHFFMLAVVVLKGLNLLCEAEDKSYIKRTGSAHGWDVLFYMFSFLKGIMLFTLIVLIGTGWSFLKPYLQDKEKKVLMIVIPLQVVANIAQVVIDETGPFAQDWVTWKQVFLLVDVVCCCAVLFPIVWSIKNLREAARTDGKAAVNLMKLTLFRQYYIVVICYIYFTRVVVYALETITSYKYLWTSVVAAELATLAFYAFTGYKFRPEAHNPYFVIDDEEEEAAAEALKLEDEFEL</sequence>
<evidence type="ECO:0000256" key="3">
    <source>
        <dbReference type="ARBA" id="ARBA00022729"/>
    </source>
</evidence>
<keyword evidence="3 7" id="KW-0732">Signal</keyword>
<evidence type="ECO:0000259" key="8">
    <source>
        <dbReference type="Pfam" id="PF06814"/>
    </source>
</evidence>
<reference evidence="11" key="1">
    <citation type="journal article" date="2017" name="Plant J.">
        <title>The pomegranate (Punica granatum L.) genome and the genomics of punicalagin biosynthesis.</title>
        <authorList>
            <person name="Qin G."/>
            <person name="Xu C."/>
            <person name="Ming R."/>
            <person name="Tang H."/>
            <person name="Guyot R."/>
            <person name="Kramer E.M."/>
            <person name="Hu Y."/>
            <person name="Yi X."/>
            <person name="Qi Y."/>
            <person name="Xu X."/>
            <person name="Gao Z."/>
            <person name="Pan H."/>
            <person name="Jian J."/>
            <person name="Tian Y."/>
            <person name="Yue Z."/>
            <person name="Xu Y."/>
        </authorList>
    </citation>
    <scope>NUCLEOTIDE SEQUENCE [LARGE SCALE GENOMIC DNA]</scope>
    <source>
        <strain evidence="11">cv. Dabenzi</strain>
    </source>
</reference>
<dbReference type="GO" id="GO:0005794">
    <property type="term" value="C:Golgi apparatus"/>
    <property type="evidence" value="ECO:0007669"/>
    <property type="project" value="TreeGrafter"/>
</dbReference>
<name>A0A218WHQ6_PUNGR</name>
<feature type="domain" description="GOST seven transmembrane" evidence="8">
    <location>
        <begin position="176"/>
        <end position="416"/>
    </location>
</feature>
<feature type="domain" description="CAND6/7 N-terminal" evidence="9">
    <location>
        <begin position="29"/>
        <end position="157"/>
    </location>
</feature>
<dbReference type="Pfam" id="PF06814">
    <property type="entry name" value="GOST_TM"/>
    <property type="match status" value="1"/>
</dbReference>
<keyword evidence="4 6" id="KW-1133">Transmembrane helix</keyword>
<feature type="transmembrane region" description="Helical" evidence="6">
    <location>
        <begin position="243"/>
        <end position="269"/>
    </location>
</feature>
<evidence type="ECO:0000313" key="12">
    <source>
        <dbReference type="Proteomes" id="UP000515151"/>
    </source>
</evidence>
<evidence type="ECO:0000313" key="13">
    <source>
        <dbReference type="RefSeq" id="XP_031374470.1"/>
    </source>
</evidence>
<evidence type="ECO:0000256" key="7">
    <source>
        <dbReference type="SAM" id="SignalP"/>
    </source>
</evidence>
<organism evidence="10 11">
    <name type="scientific">Punica granatum</name>
    <name type="common">Pomegranate</name>
    <dbReference type="NCBI Taxonomy" id="22663"/>
    <lineage>
        <taxon>Eukaryota</taxon>
        <taxon>Viridiplantae</taxon>
        <taxon>Streptophyta</taxon>
        <taxon>Embryophyta</taxon>
        <taxon>Tracheophyta</taxon>
        <taxon>Spermatophyta</taxon>
        <taxon>Magnoliopsida</taxon>
        <taxon>eudicotyledons</taxon>
        <taxon>Gunneridae</taxon>
        <taxon>Pentapetalae</taxon>
        <taxon>rosids</taxon>
        <taxon>malvids</taxon>
        <taxon>Myrtales</taxon>
        <taxon>Lythraceae</taxon>
        <taxon>Punica</taxon>
    </lineage>
</organism>
<accession>A0A218WHQ6</accession>
<reference evidence="10" key="2">
    <citation type="submission" date="2017-06" db="EMBL/GenBank/DDBJ databases">
        <title>The pomegranate genome and the genomics of punicalagin biosynthesis.</title>
        <authorList>
            <person name="Xu C."/>
        </authorList>
    </citation>
    <scope>NUCLEOTIDE SEQUENCE [LARGE SCALE GENOMIC DNA]</scope>
    <source>
        <tissue evidence="10">Fresh leaf</tissue>
    </source>
</reference>
<protein>
    <submittedName>
        <fullName evidence="13">Protein CANDIDATE G-PROTEIN COUPLED RECEPTOR 7</fullName>
    </submittedName>
</protein>
<evidence type="ECO:0000313" key="11">
    <source>
        <dbReference type="Proteomes" id="UP000197138"/>
    </source>
</evidence>
<dbReference type="PANTHER" id="PTHR21229">
    <property type="entry name" value="LUNG SEVEN TRANSMEMBRANE RECEPTOR"/>
    <property type="match status" value="1"/>
</dbReference>
<feature type="transmembrane region" description="Helical" evidence="6">
    <location>
        <begin position="281"/>
        <end position="299"/>
    </location>
</feature>